<dbReference type="Proteomes" id="UP000824214">
    <property type="component" value="Unassembled WGS sequence"/>
</dbReference>
<evidence type="ECO:0000313" key="3">
    <source>
        <dbReference type="Proteomes" id="UP000824214"/>
    </source>
</evidence>
<reference evidence="2" key="2">
    <citation type="submission" date="2021-04" db="EMBL/GenBank/DDBJ databases">
        <authorList>
            <person name="Gilroy R."/>
        </authorList>
    </citation>
    <scope>NUCLEOTIDE SEQUENCE</scope>
    <source>
        <strain evidence="2">ChiBcolR8-3208</strain>
    </source>
</reference>
<feature type="compositionally biased region" description="Basic and acidic residues" evidence="1">
    <location>
        <begin position="226"/>
        <end position="237"/>
    </location>
</feature>
<protein>
    <submittedName>
        <fullName evidence="2">Uncharacterized protein</fullName>
    </submittedName>
</protein>
<gene>
    <name evidence="2" type="ORF">H9942_08595</name>
</gene>
<reference evidence="2" key="1">
    <citation type="journal article" date="2021" name="PeerJ">
        <title>Extensive microbial diversity within the chicken gut microbiome revealed by metagenomics and culture.</title>
        <authorList>
            <person name="Gilroy R."/>
            <person name="Ravi A."/>
            <person name="Getino M."/>
            <person name="Pursley I."/>
            <person name="Horton D.L."/>
            <person name="Alikhan N.F."/>
            <person name="Baker D."/>
            <person name="Gharbi K."/>
            <person name="Hall N."/>
            <person name="Watson M."/>
            <person name="Adriaenssens E.M."/>
            <person name="Foster-Nyarko E."/>
            <person name="Jarju S."/>
            <person name="Secka A."/>
            <person name="Antonio M."/>
            <person name="Oren A."/>
            <person name="Chaudhuri R.R."/>
            <person name="La Ragione R."/>
            <person name="Hildebrand F."/>
            <person name="Pallen M.J."/>
        </authorList>
    </citation>
    <scope>NUCLEOTIDE SEQUENCE</scope>
    <source>
        <strain evidence="2">ChiBcolR8-3208</strain>
    </source>
</reference>
<accession>A0A9D2M0E5</accession>
<proteinExistence type="predicted"/>
<feature type="region of interest" description="Disordered" evidence="1">
    <location>
        <begin position="222"/>
        <end position="258"/>
    </location>
</feature>
<sequence length="315" mass="35137">PFGGEFQWFGSHWVVPGVYSTAKALVVDFCRQVDVDAMRAFQEKYHLAPGRDDIRNYTREEAARIEAESPMGFFFHVAAQVNGKELPMSRGSGVGYIPYQVEASDEALSVVLHYGLDQSTCWYILRCVFPWRRRQQVESLSFRLEVEPVRQPGQPFQIQQGEKVELTHPQTGERYTLTALDLVPDTVDMNFPDLEDWDVPNHLWKLTYTLEPELEEFVLQDAEEGDPMRPKAPREDGAAGGTVGCAPLQPVKKKTSPGPASIGIIGGAAELVEIQAGHQVAFSSLRFEPAASVTWLPMFQGRAVEGITVDMLPQA</sequence>
<dbReference type="EMBL" id="DWXZ01000183">
    <property type="protein sequence ID" value="HJB38108.1"/>
    <property type="molecule type" value="Genomic_DNA"/>
</dbReference>
<name>A0A9D2M0E5_9FIRM</name>
<dbReference type="AlphaFoldDB" id="A0A9D2M0E5"/>
<evidence type="ECO:0000313" key="2">
    <source>
        <dbReference type="EMBL" id="HJB38108.1"/>
    </source>
</evidence>
<organism evidence="2 3">
    <name type="scientific">Candidatus Acutalibacter ornithocaccae</name>
    <dbReference type="NCBI Taxonomy" id="2838416"/>
    <lineage>
        <taxon>Bacteria</taxon>
        <taxon>Bacillati</taxon>
        <taxon>Bacillota</taxon>
        <taxon>Clostridia</taxon>
        <taxon>Eubacteriales</taxon>
        <taxon>Acutalibacteraceae</taxon>
        <taxon>Acutalibacter</taxon>
    </lineage>
</organism>
<evidence type="ECO:0000256" key="1">
    <source>
        <dbReference type="SAM" id="MobiDB-lite"/>
    </source>
</evidence>
<comment type="caution">
    <text evidence="2">The sequence shown here is derived from an EMBL/GenBank/DDBJ whole genome shotgun (WGS) entry which is preliminary data.</text>
</comment>
<feature type="non-terminal residue" evidence="2">
    <location>
        <position position="1"/>
    </location>
</feature>